<evidence type="ECO:0000313" key="1">
    <source>
        <dbReference type="EMBL" id="GKV01861.1"/>
    </source>
</evidence>
<gene>
    <name evidence="1" type="ORF">SLEP1_g14377</name>
</gene>
<evidence type="ECO:0008006" key="3">
    <source>
        <dbReference type="Google" id="ProtNLM"/>
    </source>
</evidence>
<sequence length="35" mass="3749">MHIKFECNWGLVTCCECEDCKAGGVFSTGCSSEAC</sequence>
<comment type="caution">
    <text evidence="1">The sequence shown here is derived from an EMBL/GenBank/DDBJ whole genome shotgun (WGS) entry which is preliminary data.</text>
</comment>
<organism evidence="1 2">
    <name type="scientific">Rubroshorea leprosula</name>
    <dbReference type="NCBI Taxonomy" id="152421"/>
    <lineage>
        <taxon>Eukaryota</taxon>
        <taxon>Viridiplantae</taxon>
        <taxon>Streptophyta</taxon>
        <taxon>Embryophyta</taxon>
        <taxon>Tracheophyta</taxon>
        <taxon>Spermatophyta</taxon>
        <taxon>Magnoliopsida</taxon>
        <taxon>eudicotyledons</taxon>
        <taxon>Gunneridae</taxon>
        <taxon>Pentapetalae</taxon>
        <taxon>rosids</taxon>
        <taxon>malvids</taxon>
        <taxon>Malvales</taxon>
        <taxon>Dipterocarpaceae</taxon>
        <taxon>Rubroshorea</taxon>
    </lineage>
</organism>
<dbReference type="EMBL" id="BPVZ01000017">
    <property type="protein sequence ID" value="GKV01861.1"/>
    <property type="molecule type" value="Genomic_DNA"/>
</dbReference>
<protein>
    <recommendedName>
        <fullName evidence="3">Metallothionein</fullName>
    </recommendedName>
</protein>
<evidence type="ECO:0000313" key="2">
    <source>
        <dbReference type="Proteomes" id="UP001054252"/>
    </source>
</evidence>
<proteinExistence type="predicted"/>
<name>A0AAV5ITA4_9ROSI</name>
<accession>A0AAV5ITA4</accession>
<dbReference type="Proteomes" id="UP001054252">
    <property type="component" value="Unassembled WGS sequence"/>
</dbReference>
<keyword evidence="2" id="KW-1185">Reference proteome</keyword>
<reference evidence="1 2" key="1">
    <citation type="journal article" date="2021" name="Commun. Biol.">
        <title>The genome of Shorea leprosula (Dipterocarpaceae) highlights the ecological relevance of drought in aseasonal tropical rainforests.</title>
        <authorList>
            <person name="Ng K.K.S."/>
            <person name="Kobayashi M.J."/>
            <person name="Fawcett J.A."/>
            <person name="Hatakeyama M."/>
            <person name="Paape T."/>
            <person name="Ng C.H."/>
            <person name="Ang C.C."/>
            <person name="Tnah L.H."/>
            <person name="Lee C.T."/>
            <person name="Nishiyama T."/>
            <person name="Sese J."/>
            <person name="O'Brien M.J."/>
            <person name="Copetti D."/>
            <person name="Mohd Noor M.I."/>
            <person name="Ong R.C."/>
            <person name="Putra M."/>
            <person name="Sireger I.Z."/>
            <person name="Indrioko S."/>
            <person name="Kosugi Y."/>
            <person name="Izuno A."/>
            <person name="Isagi Y."/>
            <person name="Lee S.L."/>
            <person name="Shimizu K.K."/>
        </authorList>
    </citation>
    <scope>NUCLEOTIDE SEQUENCE [LARGE SCALE GENOMIC DNA]</scope>
    <source>
        <strain evidence="1">214</strain>
    </source>
</reference>
<dbReference type="AlphaFoldDB" id="A0AAV5ITA4"/>